<evidence type="ECO:0000256" key="2">
    <source>
        <dbReference type="ARBA" id="ARBA00023125"/>
    </source>
</evidence>
<organism evidence="5 6">
    <name type="scientific">Kineothrix alysoides</name>
    <dbReference type="NCBI Taxonomy" id="1469948"/>
    <lineage>
        <taxon>Bacteria</taxon>
        <taxon>Bacillati</taxon>
        <taxon>Bacillota</taxon>
        <taxon>Clostridia</taxon>
        <taxon>Lachnospirales</taxon>
        <taxon>Lachnospiraceae</taxon>
        <taxon>Kineothrix</taxon>
    </lineage>
</organism>
<name>A0A4V6NGR5_9FIRM</name>
<dbReference type="SUPFAM" id="SSF53822">
    <property type="entry name" value="Periplasmic binding protein-like I"/>
    <property type="match status" value="1"/>
</dbReference>
<protein>
    <submittedName>
        <fullName evidence="5">DNA-binding LacI/PurR family transcriptional regulator</fullName>
    </submittedName>
</protein>
<dbReference type="InterPro" id="IPR010982">
    <property type="entry name" value="Lambda_DNA-bd_dom_sf"/>
</dbReference>
<dbReference type="GO" id="GO:0003700">
    <property type="term" value="F:DNA-binding transcription factor activity"/>
    <property type="evidence" value="ECO:0007669"/>
    <property type="project" value="TreeGrafter"/>
</dbReference>
<keyword evidence="6" id="KW-1185">Reference proteome</keyword>
<evidence type="ECO:0000256" key="3">
    <source>
        <dbReference type="ARBA" id="ARBA00023163"/>
    </source>
</evidence>
<dbReference type="InterPro" id="IPR028082">
    <property type="entry name" value="Peripla_BP_I"/>
</dbReference>
<dbReference type="OrthoDB" id="9796186at2"/>
<dbReference type="Gene3D" id="1.10.260.40">
    <property type="entry name" value="lambda repressor-like DNA-binding domains"/>
    <property type="match status" value="1"/>
</dbReference>
<sequence length="320" mass="35475">MITIKDIAKEAGVSPTTVSRVINHVPNKVSDEKRKQIQALIEKYDFVPNPSARSLIVNESRIIAILQREPDSLFHSRMRLYMLKELIGLIQEKGYLPAVYNIDGSNDMDMLEKFNVDGAILLGDFDNIAEELTMQDYPVVFTDSYSSLRLCSNVGVDDYKAGMLAAEYMLGKKCCRFVFLENEAYSAAQQDRQLEGFCDVISRTYDLSAICRLSLEGLRQSAGKLDAETGVFAHSINDAFICTTGICPDSMLICFDAADSGAAMPFPMIVQDITKKAVAATDILWKQIHQSSGIMQRLIMDVTVSGSEDYGVGLIDCAPW</sequence>
<dbReference type="RefSeq" id="WP_031391193.1">
    <property type="nucleotide sequence ID" value="NZ_JPNB01000002.1"/>
</dbReference>
<dbReference type="AlphaFoldDB" id="A0A4V6NGR5"/>
<feature type="domain" description="HTH lacI-type" evidence="4">
    <location>
        <begin position="2"/>
        <end position="57"/>
    </location>
</feature>
<dbReference type="EMBL" id="SLUO01000001">
    <property type="protein sequence ID" value="TCL61157.1"/>
    <property type="molecule type" value="Genomic_DNA"/>
</dbReference>
<dbReference type="Pfam" id="PF00356">
    <property type="entry name" value="LacI"/>
    <property type="match status" value="1"/>
</dbReference>
<evidence type="ECO:0000313" key="6">
    <source>
        <dbReference type="Proteomes" id="UP000295718"/>
    </source>
</evidence>
<dbReference type="PANTHER" id="PTHR30146:SF24">
    <property type="entry name" value="XYLOSE OPERON REGULATORY PROTEIN"/>
    <property type="match status" value="1"/>
</dbReference>
<dbReference type="CDD" id="cd01392">
    <property type="entry name" value="HTH_LacI"/>
    <property type="match status" value="1"/>
</dbReference>
<accession>A0A4V6NGR5</accession>
<evidence type="ECO:0000313" key="5">
    <source>
        <dbReference type="EMBL" id="TCL61157.1"/>
    </source>
</evidence>
<dbReference type="PRINTS" id="PR00036">
    <property type="entry name" value="HTHLACI"/>
</dbReference>
<gene>
    <name evidence="5" type="ORF">EDD76_101254</name>
</gene>
<evidence type="ECO:0000256" key="1">
    <source>
        <dbReference type="ARBA" id="ARBA00023015"/>
    </source>
</evidence>
<dbReference type="PROSITE" id="PS50932">
    <property type="entry name" value="HTH_LACI_2"/>
    <property type="match status" value="1"/>
</dbReference>
<dbReference type="Proteomes" id="UP000295718">
    <property type="component" value="Unassembled WGS sequence"/>
</dbReference>
<comment type="caution">
    <text evidence="5">The sequence shown here is derived from an EMBL/GenBank/DDBJ whole genome shotgun (WGS) entry which is preliminary data.</text>
</comment>
<keyword evidence="1" id="KW-0805">Transcription regulation</keyword>
<proteinExistence type="predicted"/>
<dbReference type="InterPro" id="IPR000843">
    <property type="entry name" value="HTH_LacI"/>
</dbReference>
<reference evidence="5 6" key="1">
    <citation type="submission" date="2019-03" db="EMBL/GenBank/DDBJ databases">
        <title>Genomic Encyclopedia of Type Strains, Phase IV (KMG-IV): sequencing the most valuable type-strain genomes for metagenomic binning, comparative biology and taxonomic classification.</title>
        <authorList>
            <person name="Goeker M."/>
        </authorList>
    </citation>
    <scope>NUCLEOTIDE SEQUENCE [LARGE SCALE GENOMIC DNA]</scope>
    <source>
        <strain evidence="5 6">DSM 100556</strain>
    </source>
</reference>
<dbReference type="SUPFAM" id="SSF47413">
    <property type="entry name" value="lambda repressor-like DNA-binding domains"/>
    <property type="match status" value="1"/>
</dbReference>
<dbReference type="STRING" id="1469948.GCA_000732725_02515"/>
<keyword evidence="2 5" id="KW-0238">DNA-binding</keyword>
<dbReference type="Gene3D" id="3.40.50.2300">
    <property type="match status" value="2"/>
</dbReference>
<dbReference type="GO" id="GO:0000976">
    <property type="term" value="F:transcription cis-regulatory region binding"/>
    <property type="evidence" value="ECO:0007669"/>
    <property type="project" value="TreeGrafter"/>
</dbReference>
<keyword evidence="3" id="KW-0804">Transcription</keyword>
<dbReference type="PROSITE" id="PS00356">
    <property type="entry name" value="HTH_LACI_1"/>
    <property type="match status" value="1"/>
</dbReference>
<dbReference type="PANTHER" id="PTHR30146">
    <property type="entry name" value="LACI-RELATED TRANSCRIPTIONAL REPRESSOR"/>
    <property type="match status" value="1"/>
</dbReference>
<evidence type="ECO:0000259" key="4">
    <source>
        <dbReference type="PROSITE" id="PS50932"/>
    </source>
</evidence>
<dbReference type="SMART" id="SM00354">
    <property type="entry name" value="HTH_LACI"/>
    <property type="match status" value="1"/>
</dbReference>